<name>A0AAV3SN83_HALDO</name>
<feature type="transmembrane region" description="Helical" evidence="5">
    <location>
        <begin position="58"/>
        <end position="78"/>
    </location>
</feature>
<dbReference type="AlphaFoldDB" id="A0AAV3SN83"/>
<evidence type="ECO:0000256" key="3">
    <source>
        <dbReference type="ARBA" id="ARBA00022989"/>
    </source>
</evidence>
<evidence type="ECO:0000256" key="1">
    <source>
        <dbReference type="ARBA" id="ARBA00004141"/>
    </source>
</evidence>
<dbReference type="Proteomes" id="UP001500962">
    <property type="component" value="Unassembled WGS sequence"/>
</dbReference>
<keyword evidence="4 5" id="KW-0472">Membrane</keyword>
<feature type="domain" description="RDD" evidence="6">
    <location>
        <begin position="13"/>
        <end position="145"/>
    </location>
</feature>
<dbReference type="EMBL" id="BAAADN010000089">
    <property type="protein sequence ID" value="GAA0476350.1"/>
    <property type="molecule type" value="Genomic_DNA"/>
</dbReference>
<feature type="transmembrane region" description="Helical" evidence="5">
    <location>
        <begin position="113"/>
        <end position="133"/>
    </location>
</feature>
<reference evidence="7" key="2">
    <citation type="submission" date="2023-12" db="EMBL/GenBank/DDBJ databases">
        <authorList>
            <person name="Sun Q."/>
            <person name="Inoue M."/>
        </authorList>
    </citation>
    <scope>NUCLEOTIDE SEQUENCE</scope>
    <source>
        <strain evidence="7">JCM 12289</strain>
    </source>
</reference>
<evidence type="ECO:0000313" key="7">
    <source>
        <dbReference type="EMBL" id="GAA0476350.1"/>
    </source>
</evidence>
<comment type="caution">
    <text evidence="7">The sequence shown here is derived from an EMBL/GenBank/DDBJ whole genome shotgun (WGS) entry which is preliminary data.</text>
</comment>
<organism evidence="7 8">
    <name type="scientific">Halococcus dombrowskii</name>
    <dbReference type="NCBI Taxonomy" id="179637"/>
    <lineage>
        <taxon>Archaea</taxon>
        <taxon>Methanobacteriati</taxon>
        <taxon>Methanobacteriota</taxon>
        <taxon>Stenosarchaea group</taxon>
        <taxon>Halobacteria</taxon>
        <taxon>Halobacteriales</taxon>
        <taxon>Halococcaceae</taxon>
        <taxon>Halococcus</taxon>
    </lineage>
</organism>
<dbReference type="InterPro" id="IPR010432">
    <property type="entry name" value="RDD"/>
</dbReference>
<sequence>MKNEDTPERCGIVIRGVAMAIDSIVWFALFFVSTFLVAAVIGDIQTSGTTTNADLEGVSALVSLVLWMGLSIGYHALLEWRFGRTIGKAAVKIRATNSDGSSLSLQSSLVRNVLRLVDFLPFFYIVGIVSLALSDHSKRLGDRFADTIVVR</sequence>
<protein>
    <recommendedName>
        <fullName evidence="6">RDD domain-containing protein</fullName>
    </recommendedName>
</protein>
<evidence type="ECO:0000256" key="2">
    <source>
        <dbReference type="ARBA" id="ARBA00022692"/>
    </source>
</evidence>
<evidence type="ECO:0000259" key="6">
    <source>
        <dbReference type="Pfam" id="PF06271"/>
    </source>
</evidence>
<reference evidence="7" key="1">
    <citation type="journal article" date="2014" name="Int. J. Syst. Evol. Microbiol.">
        <title>Complete genome sequence of Corynebacterium casei LMG S-19264T (=DSM 44701T), isolated from a smear-ripened cheese.</title>
        <authorList>
            <consortium name="US DOE Joint Genome Institute (JGI-PGF)"/>
            <person name="Walter F."/>
            <person name="Albersmeier A."/>
            <person name="Kalinowski J."/>
            <person name="Ruckert C."/>
        </authorList>
    </citation>
    <scope>NUCLEOTIDE SEQUENCE</scope>
    <source>
        <strain evidence="7">JCM 12289</strain>
    </source>
</reference>
<accession>A0AAV3SN83</accession>
<proteinExistence type="predicted"/>
<gene>
    <name evidence="7" type="ORF">GCM10008985_35790</name>
</gene>
<comment type="subcellular location">
    <subcellularLocation>
        <location evidence="1">Membrane</location>
        <topology evidence="1">Multi-pass membrane protein</topology>
    </subcellularLocation>
</comment>
<keyword evidence="2 5" id="KW-0812">Transmembrane</keyword>
<dbReference type="Pfam" id="PF06271">
    <property type="entry name" value="RDD"/>
    <property type="match status" value="1"/>
</dbReference>
<evidence type="ECO:0000256" key="4">
    <source>
        <dbReference type="ARBA" id="ARBA00023136"/>
    </source>
</evidence>
<dbReference type="GO" id="GO:0016020">
    <property type="term" value="C:membrane"/>
    <property type="evidence" value="ECO:0007669"/>
    <property type="project" value="UniProtKB-SubCell"/>
</dbReference>
<dbReference type="PANTHER" id="PTHR38480">
    <property type="entry name" value="SLR0254 PROTEIN"/>
    <property type="match status" value="1"/>
</dbReference>
<dbReference type="PANTHER" id="PTHR38480:SF1">
    <property type="entry name" value="SLR0254 PROTEIN"/>
    <property type="match status" value="1"/>
</dbReference>
<evidence type="ECO:0000256" key="5">
    <source>
        <dbReference type="SAM" id="Phobius"/>
    </source>
</evidence>
<feature type="transmembrane region" description="Helical" evidence="5">
    <location>
        <begin position="12"/>
        <end position="38"/>
    </location>
</feature>
<evidence type="ECO:0000313" key="8">
    <source>
        <dbReference type="Proteomes" id="UP001500962"/>
    </source>
</evidence>
<dbReference type="RefSeq" id="WP_343750069.1">
    <property type="nucleotide sequence ID" value="NZ_BAAADN010000089.1"/>
</dbReference>
<keyword evidence="3 5" id="KW-1133">Transmembrane helix</keyword>